<feature type="active site" evidence="3">
    <location>
        <position position="268"/>
    </location>
</feature>
<dbReference type="AlphaFoldDB" id="G8TYV3"/>
<accession>G8TYV3</accession>
<evidence type="ECO:0000313" key="7">
    <source>
        <dbReference type="Proteomes" id="UP000005439"/>
    </source>
</evidence>
<dbReference type="FunFam" id="3.40.605.10:FF:000026">
    <property type="entry name" value="Aldehyde dehydrogenase, putative"/>
    <property type="match status" value="1"/>
</dbReference>
<dbReference type="Gene3D" id="3.40.605.10">
    <property type="entry name" value="Aldehyde Dehydrogenase, Chain A, domain 1"/>
    <property type="match status" value="1"/>
</dbReference>
<dbReference type="KEGG" id="sap:Sulac_1635"/>
<evidence type="ECO:0000256" key="2">
    <source>
        <dbReference type="ARBA" id="ARBA00023002"/>
    </source>
</evidence>
<evidence type="ECO:0000259" key="5">
    <source>
        <dbReference type="Pfam" id="PF00171"/>
    </source>
</evidence>
<reference evidence="6 7" key="2">
    <citation type="journal article" date="2012" name="Stand. Genomic Sci.">
        <title>Complete genome sequence of the moderately thermophilic mineral-sulfide-oxidizing firmicute Sulfobacillus acidophilus type strain (NAL(T)).</title>
        <authorList>
            <person name="Anderson I."/>
            <person name="Chertkov O."/>
            <person name="Chen A."/>
            <person name="Saunders E."/>
            <person name="Lapidus A."/>
            <person name="Nolan M."/>
            <person name="Lucas S."/>
            <person name="Hammon N."/>
            <person name="Deshpande S."/>
            <person name="Cheng J.F."/>
            <person name="Han C."/>
            <person name="Tapia R."/>
            <person name="Goodwin L.A."/>
            <person name="Pitluck S."/>
            <person name="Liolios K."/>
            <person name="Pagani I."/>
            <person name="Ivanova N."/>
            <person name="Mikhailova N."/>
            <person name="Pati A."/>
            <person name="Palaniappan K."/>
            <person name="Land M."/>
            <person name="Pan C."/>
            <person name="Rohde M."/>
            <person name="Pukall R."/>
            <person name="Goker M."/>
            <person name="Detter J.C."/>
            <person name="Woyke T."/>
            <person name="Bristow J."/>
            <person name="Eisen J.A."/>
            <person name="Markowitz V."/>
            <person name="Hugenholtz P."/>
            <person name="Kyrpides N.C."/>
            <person name="Klenk H.P."/>
            <person name="Mavromatis K."/>
        </authorList>
    </citation>
    <scope>NUCLEOTIDE SEQUENCE [LARGE SCALE GENOMIC DNA]</scope>
    <source>
        <strain evidence="7">ATCC 700253 / DSM 10332 / NAL</strain>
    </source>
</reference>
<keyword evidence="7" id="KW-1185">Reference proteome</keyword>
<dbReference type="Pfam" id="PF00171">
    <property type="entry name" value="Aldedh"/>
    <property type="match status" value="1"/>
</dbReference>
<keyword evidence="2 4" id="KW-0560">Oxidoreductase</keyword>
<dbReference type="InterPro" id="IPR016161">
    <property type="entry name" value="Ald_DH/histidinol_DH"/>
</dbReference>
<dbReference type="STRING" id="679936.Sulac_1635"/>
<reference evidence="7" key="1">
    <citation type="submission" date="2011-12" db="EMBL/GenBank/DDBJ databases">
        <title>The complete genome of chromosome of Sulfobacillus acidophilus DSM 10332.</title>
        <authorList>
            <person name="Lucas S."/>
            <person name="Han J."/>
            <person name="Lapidus A."/>
            <person name="Bruce D."/>
            <person name="Goodwin L."/>
            <person name="Pitluck S."/>
            <person name="Peters L."/>
            <person name="Kyrpides N."/>
            <person name="Mavromatis K."/>
            <person name="Ivanova N."/>
            <person name="Mikhailova N."/>
            <person name="Chertkov O."/>
            <person name="Saunders E."/>
            <person name="Detter J.C."/>
            <person name="Tapia R."/>
            <person name="Han C."/>
            <person name="Land M."/>
            <person name="Hauser L."/>
            <person name="Markowitz V."/>
            <person name="Cheng J.-F."/>
            <person name="Hugenholtz P."/>
            <person name="Woyke T."/>
            <person name="Wu D."/>
            <person name="Pukall R."/>
            <person name="Gehrich-Schroeter G."/>
            <person name="Schneider S."/>
            <person name="Klenk H.-P."/>
            <person name="Eisen J.A."/>
        </authorList>
    </citation>
    <scope>NUCLEOTIDE SEQUENCE [LARGE SCALE GENOMIC DNA]</scope>
    <source>
        <strain evidence="7">ATCC 700253 / DSM 10332 / NAL</strain>
    </source>
</reference>
<dbReference type="InterPro" id="IPR016163">
    <property type="entry name" value="Ald_DH_C"/>
</dbReference>
<dbReference type="PATRIC" id="fig|679936.5.peg.1703"/>
<dbReference type="FunFam" id="3.40.605.10:FF:000007">
    <property type="entry name" value="NAD/NADP-dependent betaine aldehyde dehydrogenase"/>
    <property type="match status" value="1"/>
</dbReference>
<feature type="domain" description="Aldehyde dehydrogenase" evidence="5">
    <location>
        <begin position="29"/>
        <end position="493"/>
    </location>
</feature>
<organism evidence="6 7">
    <name type="scientific">Sulfobacillus acidophilus (strain ATCC 700253 / DSM 10332 / NAL)</name>
    <dbReference type="NCBI Taxonomy" id="679936"/>
    <lineage>
        <taxon>Bacteria</taxon>
        <taxon>Bacillati</taxon>
        <taxon>Bacillota</taxon>
        <taxon>Clostridia</taxon>
        <taxon>Eubacteriales</taxon>
        <taxon>Clostridiales Family XVII. Incertae Sedis</taxon>
        <taxon>Sulfobacillus</taxon>
    </lineage>
</organism>
<dbReference type="EMBL" id="CP003179">
    <property type="protein sequence ID" value="AEW05132.1"/>
    <property type="molecule type" value="Genomic_DNA"/>
</dbReference>
<dbReference type="FunFam" id="3.40.309.10:FF:000012">
    <property type="entry name" value="Betaine aldehyde dehydrogenase"/>
    <property type="match status" value="1"/>
</dbReference>
<dbReference type="Gene3D" id="3.40.309.10">
    <property type="entry name" value="Aldehyde Dehydrogenase, Chain A, domain 2"/>
    <property type="match status" value="1"/>
</dbReference>
<dbReference type="InterPro" id="IPR016162">
    <property type="entry name" value="Ald_DH_N"/>
</dbReference>
<evidence type="ECO:0000256" key="4">
    <source>
        <dbReference type="RuleBase" id="RU003345"/>
    </source>
</evidence>
<dbReference type="EC" id="1.2.99.3" evidence="6"/>
<gene>
    <name evidence="6" type="ordered locus">Sulac_1635</name>
</gene>
<protein>
    <submittedName>
        <fullName evidence="6">Aldehyde dehydrogenase (Acceptor)</fullName>
        <ecNumber evidence="6">1.2.99.3</ecNumber>
    </submittedName>
</protein>
<dbReference type="GO" id="GO:0016620">
    <property type="term" value="F:oxidoreductase activity, acting on the aldehyde or oxo group of donors, NAD or NADP as acceptor"/>
    <property type="evidence" value="ECO:0007669"/>
    <property type="project" value="InterPro"/>
</dbReference>
<dbReference type="PROSITE" id="PS00070">
    <property type="entry name" value="ALDEHYDE_DEHYDR_CYS"/>
    <property type="match status" value="1"/>
</dbReference>
<comment type="similarity">
    <text evidence="1 4">Belongs to the aldehyde dehydrogenase family.</text>
</comment>
<sequence length="498" mass="54192">MSESTTTHILPAVESFLARPHHHFINNEWVPSASGQTMEDVNPATRHVLTEVARGNGDDVDRAVSAARRAFRDKSWAQMPPNRRGILLWRLADLMEQHLEELAQLDSLDMGMPIRQAQYGTTPMAIDHIRYMAGWATKVEGETIPVSAGNFFNYTVRQPVGVVGAIIPWNFPLLMAVWKLGAALAVGCTVVLKPAEQSPLSVLRLAELAVEAGFPPGVINVVTGYGPEAGAALVAHPGVNKISFTGSTEVGKSIMRTAADRMARVSMELGGKSPNIICADANLKRAVSGSMLGIFMNQGEVCSAGSRIYVARSIYDQALEHMADYAKTLRVGQPLDPKTQMGPVVSDEQYQRVMRYIEIAQREGATLVAGGSDMPEAGPGFFVRPTVFAGVRDTMTIAQEEVFGPVVAVMPFDDIEEVIERANQSIYGLAAGVWTENVRTAHYLSQRLEAGTVWVNAYHVYDAAAPWGGFKESGFGREMGKQALELYTEVKDVWISLG</sequence>
<dbReference type="InterPro" id="IPR029510">
    <property type="entry name" value="Ald_DH_CS_GLU"/>
</dbReference>
<dbReference type="PANTHER" id="PTHR11699">
    <property type="entry name" value="ALDEHYDE DEHYDROGENASE-RELATED"/>
    <property type="match status" value="1"/>
</dbReference>
<dbReference type="HOGENOM" id="CLU_005391_0_2_9"/>
<dbReference type="InterPro" id="IPR015590">
    <property type="entry name" value="Aldehyde_DH_dom"/>
</dbReference>
<dbReference type="Proteomes" id="UP000005439">
    <property type="component" value="Chromosome"/>
</dbReference>
<evidence type="ECO:0000313" key="6">
    <source>
        <dbReference type="EMBL" id="AEW05132.1"/>
    </source>
</evidence>
<dbReference type="SUPFAM" id="SSF53720">
    <property type="entry name" value="ALDH-like"/>
    <property type="match status" value="1"/>
</dbReference>
<name>G8TYV3_SULAD</name>
<dbReference type="InterPro" id="IPR016160">
    <property type="entry name" value="Ald_DH_CS_CYS"/>
</dbReference>
<evidence type="ECO:0000256" key="3">
    <source>
        <dbReference type="PROSITE-ProRule" id="PRU10007"/>
    </source>
</evidence>
<evidence type="ECO:0000256" key="1">
    <source>
        <dbReference type="ARBA" id="ARBA00009986"/>
    </source>
</evidence>
<dbReference type="PROSITE" id="PS00687">
    <property type="entry name" value="ALDEHYDE_DEHYDR_GLU"/>
    <property type="match status" value="1"/>
</dbReference>
<proteinExistence type="inferred from homology"/>